<dbReference type="EMBL" id="VNIB01000002">
    <property type="protein sequence ID" value="TYO99545.1"/>
    <property type="molecule type" value="Genomic_DNA"/>
</dbReference>
<reference evidence="1 2" key="1">
    <citation type="submission" date="2019-07" db="EMBL/GenBank/DDBJ databases">
        <title>Genomic Encyclopedia of Type Strains, Phase IV (KMG-IV): sequencing the most valuable type-strain genomes for metagenomic binning, comparative biology and taxonomic classification.</title>
        <authorList>
            <person name="Goeker M."/>
        </authorList>
    </citation>
    <scope>NUCLEOTIDE SEQUENCE [LARGE SCALE GENOMIC DNA]</scope>
    <source>
        <strain evidence="1 2">SS015</strain>
    </source>
</reference>
<gene>
    <name evidence="1" type="ORF">EDC39_10268</name>
</gene>
<protein>
    <submittedName>
        <fullName evidence="1">Uncharacterized protein</fullName>
    </submittedName>
</protein>
<sequence>MSEQLSSQLTRDEQDLIRFYRELPQEKQLEILEAAEYGVNALRRMRLLAGRPVEKGLFDPDAGHA</sequence>
<evidence type="ECO:0000313" key="2">
    <source>
        <dbReference type="Proteomes" id="UP000324159"/>
    </source>
</evidence>
<keyword evidence="2" id="KW-1185">Reference proteome</keyword>
<comment type="caution">
    <text evidence="1">The sequence shown here is derived from an EMBL/GenBank/DDBJ whole genome shotgun (WGS) entry which is preliminary data.</text>
</comment>
<dbReference type="OrthoDB" id="5402383at2"/>
<accession>A0A5D3WMR7</accession>
<proteinExistence type="predicted"/>
<organism evidence="1 2">
    <name type="scientific">Geothermobacter ehrlichii</name>
    <dbReference type="NCBI Taxonomy" id="213224"/>
    <lineage>
        <taxon>Bacteria</taxon>
        <taxon>Pseudomonadati</taxon>
        <taxon>Thermodesulfobacteriota</taxon>
        <taxon>Desulfuromonadia</taxon>
        <taxon>Desulfuromonadales</taxon>
        <taxon>Geothermobacteraceae</taxon>
        <taxon>Geothermobacter</taxon>
    </lineage>
</organism>
<evidence type="ECO:0000313" key="1">
    <source>
        <dbReference type="EMBL" id="TYO99545.1"/>
    </source>
</evidence>
<dbReference type="AlphaFoldDB" id="A0A5D3WMR7"/>
<name>A0A5D3WMR7_9BACT</name>
<dbReference type="Proteomes" id="UP000324159">
    <property type="component" value="Unassembled WGS sequence"/>
</dbReference>
<dbReference type="RefSeq" id="WP_148894747.1">
    <property type="nucleotide sequence ID" value="NZ_VNIB01000002.1"/>
</dbReference>